<dbReference type="PANTHER" id="PTHR35563">
    <property type="entry name" value="BARREL METAL-DEPENDENT HYDROLASE, PUTATIVE (AFU_ORTHOLOGUE AFUA_1G16240)-RELATED"/>
    <property type="match status" value="1"/>
</dbReference>
<keyword evidence="3" id="KW-1185">Reference proteome</keyword>
<dbReference type="EMBL" id="QPJK01000014">
    <property type="protein sequence ID" value="RCW64771.1"/>
    <property type="molecule type" value="Genomic_DNA"/>
</dbReference>
<evidence type="ECO:0000313" key="3">
    <source>
        <dbReference type="Proteomes" id="UP000252884"/>
    </source>
</evidence>
<dbReference type="PANTHER" id="PTHR35563:SF2">
    <property type="entry name" value="BARREL METAL-DEPENDENT HYDROLASE, PUTATIVE (AFU_ORTHOLOGUE AFUA_1G16240)-RELATED"/>
    <property type="match status" value="1"/>
</dbReference>
<evidence type="ECO:0000313" key="2">
    <source>
        <dbReference type="EMBL" id="RCW64771.1"/>
    </source>
</evidence>
<dbReference type="AlphaFoldDB" id="A0A368X9Y6"/>
<keyword evidence="2" id="KW-0378">Hydrolase</keyword>
<name>A0A368X9Y6_9BURK</name>
<comment type="caution">
    <text evidence="2">The sequence shown here is derived from an EMBL/GenBank/DDBJ whole genome shotgun (WGS) entry which is preliminary data.</text>
</comment>
<dbReference type="InterPro" id="IPR032466">
    <property type="entry name" value="Metal_Hydrolase"/>
</dbReference>
<dbReference type="Proteomes" id="UP000252884">
    <property type="component" value="Unassembled WGS sequence"/>
</dbReference>
<reference evidence="2 3" key="1">
    <citation type="submission" date="2018-07" db="EMBL/GenBank/DDBJ databases">
        <title>Genomic Encyclopedia of Type Strains, Phase IV (KMG-IV): sequencing the most valuable type-strain genomes for metagenomic binning, comparative biology and taxonomic classification.</title>
        <authorList>
            <person name="Goeker M."/>
        </authorList>
    </citation>
    <scope>NUCLEOTIDE SEQUENCE [LARGE SCALE GENOMIC DNA]</scope>
    <source>
        <strain evidence="2 3">DSM 21634</strain>
    </source>
</reference>
<dbReference type="InterPro" id="IPR052358">
    <property type="entry name" value="Aro_Compnd_Degr_Hydrolases"/>
</dbReference>
<organism evidence="2 3">
    <name type="scientific">Pseudorhodoferax soli</name>
    <dbReference type="NCBI Taxonomy" id="545864"/>
    <lineage>
        <taxon>Bacteria</taxon>
        <taxon>Pseudomonadati</taxon>
        <taxon>Pseudomonadota</taxon>
        <taxon>Betaproteobacteria</taxon>
        <taxon>Burkholderiales</taxon>
        <taxon>Comamonadaceae</taxon>
    </lineage>
</organism>
<dbReference type="OrthoDB" id="9787654at2"/>
<dbReference type="RefSeq" id="WP_114472140.1">
    <property type="nucleotide sequence ID" value="NZ_QPJK01000014.1"/>
</dbReference>
<accession>A0A368X9Y6</accession>
<gene>
    <name evidence="2" type="ORF">DES41_11483</name>
</gene>
<dbReference type="GO" id="GO:0016787">
    <property type="term" value="F:hydrolase activity"/>
    <property type="evidence" value="ECO:0007669"/>
    <property type="project" value="UniProtKB-KW"/>
</dbReference>
<sequence>MHDKTTLQLPAGACDCHTHVFLDPRTYPWSPARRYTPPPASTEALAAWHDTLGLARVVVVQPSVYAADNAATLQALRVLGPARARGVAVLDAATTEGDLEAMHALGVRGVRVNLEIDHASDAVAATTQLRETAARVAPLGWHVQVYANLPLLAACRSVLRALPVPVVLDHYAGAHAQGGPAQPGLREVLALVAEGRAYVKLSAPYRLSAAVGYADMAPIARAFIAAGPDCMLWGSDWPHPQPGTRPDPHDTSPPFAVDSAQVLAGLRSWAPDARTFDRILADNPARLYGF</sequence>
<dbReference type="InterPro" id="IPR006680">
    <property type="entry name" value="Amidohydro-rel"/>
</dbReference>
<dbReference type="SUPFAM" id="SSF51556">
    <property type="entry name" value="Metallo-dependent hydrolases"/>
    <property type="match status" value="1"/>
</dbReference>
<evidence type="ECO:0000259" key="1">
    <source>
        <dbReference type="Pfam" id="PF04909"/>
    </source>
</evidence>
<dbReference type="Gene3D" id="3.20.20.140">
    <property type="entry name" value="Metal-dependent hydrolases"/>
    <property type="match status" value="1"/>
</dbReference>
<protein>
    <submittedName>
        <fullName evidence="2">Putative TIM-barrel fold metal-dependent hydrolase</fullName>
    </submittedName>
</protein>
<dbReference type="Pfam" id="PF04909">
    <property type="entry name" value="Amidohydro_2"/>
    <property type="match status" value="1"/>
</dbReference>
<feature type="domain" description="Amidohydrolase-related" evidence="1">
    <location>
        <begin position="14"/>
        <end position="290"/>
    </location>
</feature>
<proteinExistence type="predicted"/>